<comment type="function">
    <text evidence="8">Methylates the carboxyl group of the C-terminal leucine residue of protein phosphatase 2A catalytic subunits to form alpha-leucine ester residues.</text>
</comment>
<proteinExistence type="inferred from homology"/>
<dbReference type="AlphaFoldDB" id="A0A1L7XP06"/>
<evidence type="ECO:0000256" key="10">
    <source>
        <dbReference type="SAM" id="MobiDB-lite"/>
    </source>
</evidence>
<feature type="binding site" evidence="9">
    <location>
        <position position="126"/>
    </location>
    <ligand>
        <name>S-adenosyl-L-methionine</name>
        <dbReference type="ChEBI" id="CHEBI:59789"/>
    </ligand>
</feature>
<feature type="binding site" evidence="9">
    <location>
        <begin position="214"/>
        <end position="215"/>
    </location>
    <ligand>
        <name>S-adenosyl-L-methionine</name>
        <dbReference type="ChEBI" id="CHEBI:59789"/>
    </ligand>
</feature>
<feature type="region of interest" description="Disordered" evidence="10">
    <location>
        <begin position="1"/>
        <end position="37"/>
    </location>
</feature>
<sequence length="381" mass="42797">MSAQQIPNLLTLRGGPRFRGGRGRGRGPGGHNTGNPELQARFQKDRDIQSTDTDAAVSRLSAVDLGYLDDPFASYFVSGPSTRRLPIINRGTYTRTTALDILIHTFLSDHNASTSSQQTKQIISLGAGTDTRYFRLRAQNKHHNLIYHEFDFPSVSLTKERIAKNTRLLRESEDETFFGASETIPSISGLNAGWGIERSKDGVLETTYCFHPLDLRQLPTTQNPIRGLRTDLPTLIISECCLCYLEVEKSKDVVQWFTGRIPSIGLVLYEPIGVHDSFGQMMVSNLAARNITMPSLELYKTIPDQKSRLAEFGFTTADGGQAAETVEDIWEKWIPTDEKERVDALEGLDEVEEWQMLARHYTIAWGWRGTTGWENLKTLQA</sequence>
<evidence type="ECO:0000256" key="5">
    <source>
        <dbReference type="ARBA" id="ARBA00022603"/>
    </source>
</evidence>
<evidence type="ECO:0000256" key="8">
    <source>
        <dbReference type="PIRNR" id="PIRNR016305"/>
    </source>
</evidence>
<evidence type="ECO:0000256" key="3">
    <source>
        <dbReference type="ARBA" id="ARBA00012834"/>
    </source>
</evidence>
<dbReference type="Proteomes" id="UP000184330">
    <property type="component" value="Unassembled WGS sequence"/>
</dbReference>
<dbReference type="STRING" id="576137.A0A1L7XP06"/>
<comment type="catalytic activity">
    <reaction evidence="1 8">
        <text>[phosphatase 2A protein]-C-terminal L-leucine + S-adenosyl-L-methionine = [phosphatase 2A protein]-C-terminal L-leucine methyl ester + S-adenosyl-L-homocysteine</text>
        <dbReference type="Rhea" id="RHEA:48544"/>
        <dbReference type="Rhea" id="RHEA-COMP:12134"/>
        <dbReference type="Rhea" id="RHEA-COMP:12135"/>
        <dbReference type="ChEBI" id="CHEBI:57856"/>
        <dbReference type="ChEBI" id="CHEBI:59789"/>
        <dbReference type="ChEBI" id="CHEBI:90516"/>
        <dbReference type="ChEBI" id="CHEBI:90517"/>
        <dbReference type="EC" id="2.1.1.233"/>
    </reaction>
</comment>
<keyword evidence="5 8" id="KW-0489">Methyltransferase</keyword>
<dbReference type="EMBL" id="FJOG01000039">
    <property type="protein sequence ID" value="CZR66666.1"/>
    <property type="molecule type" value="Genomic_DNA"/>
</dbReference>
<dbReference type="SUPFAM" id="SSF53335">
    <property type="entry name" value="S-adenosyl-L-methionine-dependent methyltransferases"/>
    <property type="match status" value="1"/>
</dbReference>
<keyword evidence="12" id="KW-1185">Reference proteome</keyword>
<dbReference type="EC" id="2.1.1.233" evidence="3 8"/>
<evidence type="ECO:0000256" key="7">
    <source>
        <dbReference type="ARBA" id="ARBA00022691"/>
    </source>
</evidence>
<dbReference type="PANTHER" id="PTHR13600">
    <property type="entry name" value="LEUCINE CARBOXYL METHYLTRANSFERASE"/>
    <property type="match status" value="1"/>
</dbReference>
<evidence type="ECO:0000256" key="4">
    <source>
        <dbReference type="ARBA" id="ARBA00017497"/>
    </source>
</evidence>
<comment type="similarity">
    <text evidence="2 8">Belongs to the methyltransferase superfamily. LCMT family.</text>
</comment>
<dbReference type="InterPro" id="IPR029063">
    <property type="entry name" value="SAM-dependent_MTases_sf"/>
</dbReference>
<dbReference type="GO" id="GO:0018423">
    <property type="term" value="F:protein C-terminal leucine carboxyl O-methyltransferase activity"/>
    <property type="evidence" value="ECO:0007669"/>
    <property type="project" value="UniProtKB-EC"/>
</dbReference>
<evidence type="ECO:0000313" key="11">
    <source>
        <dbReference type="EMBL" id="CZR66666.1"/>
    </source>
</evidence>
<keyword evidence="7 8" id="KW-0949">S-adenosyl-L-methionine</keyword>
<reference evidence="11 12" key="1">
    <citation type="submission" date="2016-03" db="EMBL/GenBank/DDBJ databases">
        <authorList>
            <person name="Ploux O."/>
        </authorList>
    </citation>
    <scope>NUCLEOTIDE SEQUENCE [LARGE SCALE GENOMIC DNA]</scope>
    <source>
        <strain evidence="11 12">UAMH 11012</strain>
    </source>
</reference>
<gene>
    <name evidence="11" type="ORF">PAC_16567</name>
</gene>
<protein>
    <recommendedName>
        <fullName evidence="4 8">Leucine carboxyl methyltransferase 1</fullName>
        <ecNumber evidence="3 8">2.1.1.233</ecNumber>
    </recommendedName>
</protein>
<evidence type="ECO:0000256" key="9">
    <source>
        <dbReference type="PIRSR" id="PIRSR016305-1"/>
    </source>
</evidence>
<dbReference type="PIRSF" id="PIRSF016305">
    <property type="entry name" value="LCM_mtfrase"/>
    <property type="match status" value="1"/>
</dbReference>
<evidence type="ECO:0000256" key="2">
    <source>
        <dbReference type="ARBA" id="ARBA00010703"/>
    </source>
</evidence>
<feature type="binding site" evidence="9">
    <location>
        <position position="95"/>
    </location>
    <ligand>
        <name>S-adenosyl-L-methionine</name>
        <dbReference type="ChEBI" id="CHEBI:59789"/>
    </ligand>
</feature>
<dbReference type="InterPro" id="IPR016651">
    <property type="entry name" value="LCMT1"/>
</dbReference>
<dbReference type="PANTHER" id="PTHR13600:SF21">
    <property type="entry name" value="LEUCINE CARBOXYL METHYLTRANSFERASE 1"/>
    <property type="match status" value="1"/>
</dbReference>
<feature type="binding site" evidence="9">
    <location>
        <position position="239"/>
    </location>
    <ligand>
        <name>S-adenosyl-L-methionine</name>
        <dbReference type="ChEBI" id="CHEBI:59789"/>
    </ligand>
</feature>
<dbReference type="OrthoDB" id="203237at2759"/>
<evidence type="ECO:0000256" key="1">
    <source>
        <dbReference type="ARBA" id="ARBA00000724"/>
    </source>
</evidence>
<dbReference type="Pfam" id="PF04072">
    <property type="entry name" value="LCM"/>
    <property type="match status" value="1"/>
</dbReference>
<dbReference type="GO" id="GO:0032259">
    <property type="term" value="P:methylation"/>
    <property type="evidence" value="ECO:0007669"/>
    <property type="project" value="UniProtKB-KW"/>
</dbReference>
<dbReference type="InterPro" id="IPR007213">
    <property type="entry name" value="Ppm1/Ppm2/Tcmp"/>
</dbReference>
<evidence type="ECO:0000256" key="6">
    <source>
        <dbReference type="ARBA" id="ARBA00022679"/>
    </source>
</evidence>
<evidence type="ECO:0000313" key="12">
    <source>
        <dbReference type="Proteomes" id="UP000184330"/>
    </source>
</evidence>
<keyword evidence="6 8" id="KW-0808">Transferase</keyword>
<dbReference type="Gene3D" id="3.40.50.150">
    <property type="entry name" value="Vaccinia Virus protein VP39"/>
    <property type="match status" value="1"/>
</dbReference>
<accession>A0A1L7XP06</accession>
<name>A0A1L7XP06_9HELO</name>
<organism evidence="11 12">
    <name type="scientific">Phialocephala subalpina</name>
    <dbReference type="NCBI Taxonomy" id="576137"/>
    <lineage>
        <taxon>Eukaryota</taxon>
        <taxon>Fungi</taxon>
        <taxon>Dikarya</taxon>
        <taxon>Ascomycota</taxon>
        <taxon>Pezizomycotina</taxon>
        <taxon>Leotiomycetes</taxon>
        <taxon>Helotiales</taxon>
        <taxon>Mollisiaceae</taxon>
        <taxon>Phialocephala</taxon>
        <taxon>Phialocephala fortinii species complex</taxon>
    </lineage>
</organism>